<evidence type="ECO:0000256" key="1">
    <source>
        <dbReference type="ARBA" id="ARBA00004141"/>
    </source>
</evidence>
<keyword evidence="3 5" id="KW-1133">Transmembrane helix</keyword>
<dbReference type="Proteomes" id="UP001205998">
    <property type="component" value="Unassembled WGS sequence"/>
</dbReference>
<accession>A0AAD5APE4</accession>
<dbReference type="SUPFAM" id="SSF81338">
    <property type="entry name" value="Aquaporin-like"/>
    <property type="match status" value="1"/>
</dbReference>
<comment type="subcellular location">
    <subcellularLocation>
        <location evidence="1">Membrane</location>
        <topology evidence="1">Multi-pass membrane protein</topology>
    </subcellularLocation>
</comment>
<sequence>MKENILGKLCRDDAQCQARLSNGSEKNVYWVGPMCGGVAAAFVYDFLLYPKTESFPERMRVLVSGPPTDYDVNGRDDVPAVEMSSK</sequence>
<organism evidence="6 7">
    <name type="scientific">Silurus asotus</name>
    <name type="common">Amur catfish</name>
    <name type="synonym">Parasilurus asotus</name>
    <dbReference type="NCBI Taxonomy" id="30991"/>
    <lineage>
        <taxon>Eukaryota</taxon>
        <taxon>Metazoa</taxon>
        <taxon>Chordata</taxon>
        <taxon>Craniata</taxon>
        <taxon>Vertebrata</taxon>
        <taxon>Euteleostomi</taxon>
        <taxon>Actinopterygii</taxon>
        <taxon>Neopterygii</taxon>
        <taxon>Teleostei</taxon>
        <taxon>Ostariophysi</taxon>
        <taxon>Siluriformes</taxon>
        <taxon>Siluridae</taxon>
        <taxon>Silurus</taxon>
    </lineage>
</organism>
<keyword evidence="4 5" id="KW-0472">Membrane</keyword>
<evidence type="ECO:0000256" key="3">
    <source>
        <dbReference type="ARBA" id="ARBA00022989"/>
    </source>
</evidence>
<keyword evidence="7" id="KW-1185">Reference proteome</keyword>
<name>A0AAD5APE4_SILAS</name>
<gene>
    <name evidence="6" type="ORF">C0J50_20816</name>
</gene>
<comment type="caution">
    <text evidence="6">The sequence shown here is derived from an EMBL/GenBank/DDBJ whole genome shotgun (WGS) entry which is preliminary data.</text>
</comment>
<dbReference type="GO" id="GO:0016020">
    <property type="term" value="C:membrane"/>
    <property type="evidence" value="ECO:0007669"/>
    <property type="project" value="UniProtKB-SubCell"/>
</dbReference>
<dbReference type="Gene3D" id="1.20.1080.10">
    <property type="entry name" value="Glycerol uptake facilitator protein"/>
    <property type="match status" value="1"/>
</dbReference>
<reference evidence="6" key="1">
    <citation type="submission" date="2018-07" db="EMBL/GenBank/DDBJ databases">
        <title>Comparative genomics of catfishes provides insights into carnivory and benthic adaptation.</title>
        <authorList>
            <person name="Zhang Y."/>
            <person name="Wang D."/>
            <person name="Peng Z."/>
            <person name="Zheng S."/>
            <person name="Shao F."/>
            <person name="Tao W."/>
        </authorList>
    </citation>
    <scope>NUCLEOTIDE SEQUENCE</scope>
    <source>
        <strain evidence="6">Chongqing</strain>
    </source>
</reference>
<protein>
    <submittedName>
        <fullName evidence="6">Aquaporin 1</fullName>
    </submittedName>
</protein>
<evidence type="ECO:0000256" key="5">
    <source>
        <dbReference type="SAM" id="Phobius"/>
    </source>
</evidence>
<dbReference type="AlphaFoldDB" id="A0AAD5APE4"/>
<evidence type="ECO:0000313" key="7">
    <source>
        <dbReference type="Proteomes" id="UP001205998"/>
    </source>
</evidence>
<evidence type="ECO:0000256" key="2">
    <source>
        <dbReference type="ARBA" id="ARBA00022692"/>
    </source>
</evidence>
<keyword evidence="2 5" id="KW-0812">Transmembrane</keyword>
<feature type="transmembrane region" description="Helical" evidence="5">
    <location>
        <begin position="28"/>
        <end position="49"/>
    </location>
</feature>
<evidence type="ECO:0000256" key="4">
    <source>
        <dbReference type="ARBA" id="ARBA00023136"/>
    </source>
</evidence>
<dbReference type="EMBL" id="MU551666">
    <property type="protein sequence ID" value="KAI5619419.1"/>
    <property type="molecule type" value="Genomic_DNA"/>
</dbReference>
<dbReference type="InterPro" id="IPR023271">
    <property type="entry name" value="Aquaporin-like"/>
</dbReference>
<evidence type="ECO:0000313" key="6">
    <source>
        <dbReference type="EMBL" id="KAI5619419.1"/>
    </source>
</evidence>
<proteinExistence type="predicted"/>